<dbReference type="EMBL" id="CP031078">
    <property type="protein sequence ID" value="AYF00440.1"/>
    <property type="molecule type" value="Genomic_DNA"/>
</dbReference>
<dbReference type="RefSeq" id="WP_120440703.1">
    <property type="nucleotide sequence ID" value="NZ_CP031078.1"/>
</dbReference>
<protein>
    <submittedName>
        <fullName evidence="1">Uncharacterized protein</fullName>
    </submittedName>
</protein>
<evidence type="ECO:0000313" key="2">
    <source>
        <dbReference type="Proteomes" id="UP000272010"/>
    </source>
</evidence>
<name>A0A386UJW1_9RHOB</name>
<sequence>MASKAERLRRKKRASLDELCAVPSVARREKQARQNGRFTKVEEDPRAAFLNARCRRFGIDQTDENRSRMAGVHLCCDLGFVLEAACKPADIAPLWDVFSRWCRAEAVYRARYVGQREQPASAALTMVPEPMETDPSLTVDVRSQDERDQDAVTGWMRWQGFLGHLPAQHRVVLHSARRQDGPVLWSGAATEAGMLALNALRGLAEAEGNWTAPRK</sequence>
<accession>A0A386UJW1</accession>
<gene>
    <name evidence="1" type="ORF">PY32053_00765</name>
</gene>
<proteinExistence type="predicted"/>
<dbReference type="Proteomes" id="UP000272010">
    <property type="component" value="Chromosome"/>
</dbReference>
<reference evidence="2" key="1">
    <citation type="submission" date="2018-07" db="EMBL/GenBank/DDBJ databases">
        <title>Genome Structure of the Opportunistic Pathogen Paracoccus yeei (Alphaproteobacteria) and Identification of Putative Virulence Factors.</title>
        <authorList>
            <person name="Lasek R."/>
            <person name="Szuplewska M."/>
            <person name="Mitura M."/>
            <person name="Decewicz P."/>
            <person name="Chmielowska C."/>
            <person name="Pawlot A."/>
            <person name="Sentkowska D."/>
            <person name="Czarnecki J."/>
            <person name="Bartosik D."/>
        </authorList>
    </citation>
    <scope>NUCLEOTIDE SEQUENCE [LARGE SCALE GENOMIC DNA]</scope>
    <source>
        <strain evidence="2">CCUG 32053</strain>
    </source>
</reference>
<organism evidence="1 2">
    <name type="scientific">Paracoccus yeei</name>
    <dbReference type="NCBI Taxonomy" id="147645"/>
    <lineage>
        <taxon>Bacteria</taxon>
        <taxon>Pseudomonadati</taxon>
        <taxon>Pseudomonadota</taxon>
        <taxon>Alphaproteobacteria</taxon>
        <taxon>Rhodobacterales</taxon>
        <taxon>Paracoccaceae</taxon>
        <taxon>Paracoccus</taxon>
    </lineage>
</organism>
<dbReference type="AlphaFoldDB" id="A0A386UJW1"/>
<evidence type="ECO:0000313" key="1">
    <source>
        <dbReference type="EMBL" id="AYF00440.1"/>
    </source>
</evidence>